<dbReference type="GO" id="GO:0016787">
    <property type="term" value="F:hydrolase activity"/>
    <property type="evidence" value="ECO:0007669"/>
    <property type="project" value="UniProtKB-KW"/>
</dbReference>
<dbReference type="Pfam" id="PF00271">
    <property type="entry name" value="Helicase_C"/>
    <property type="match status" value="1"/>
</dbReference>
<dbReference type="PANTHER" id="PTHR47963:SF7">
    <property type="entry name" value="ATP-DEPENDENT RNA HELICASE YFML-RELATED"/>
    <property type="match status" value="1"/>
</dbReference>
<proteinExistence type="predicted"/>
<dbReference type="EMBL" id="JACXAI010000004">
    <property type="protein sequence ID" value="MBD1379556.1"/>
    <property type="molecule type" value="Genomic_DNA"/>
</dbReference>
<dbReference type="InterPro" id="IPR027417">
    <property type="entry name" value="P-loop_NTPase"/>
</dbReference>
<dbReference type="AlphaFoldDB" id="A0A926NE41"/>
<dbReference type="CDD" id="cd00268">
    <property type="entry name" value="DEADc"/>
    <property type="match status" value="1"/>
</dbReference>
<evidence type="ECO:0000313" key="8">
    <source>
        <dbReference type="Proteomes" id="UP000626844"/>
    </source>
</evidence>
<evidence type="ECO:0000259" key="6">
    <source>
        <dbReference type="PROSITE" id="PS51194"/>
    </source>
</evidence>
<keyword evidence="2" id="KW-0378">Hydrolase</keyword>
<evidence type="ECO:0000313" key="7">
    <source>
        <dbReference type="EMBL" id="MBD1379556.1"/>
    </source>
</evidence>
<dbReference type="GO" id="GO:0005524">
    <property type="term" value="F:ATP binding"/>
    <property type="evidence" value="ECO:0007669"/>
    <property type="project" value="UniProtKB-KW"/>
</dbReference>
<dbReference type="GO" id="GO:0005840">
    <property type="term" value="C:ribosome"/>
    <property type="evidence" value="ECO:0007669"/>
    <property type="project" value="TreeGrafter"/>
</dbReference>
<organism evidence="7 8">
    <name type="scientific">Metabacillus arenae</name>
    <dbReference type="NCBI Taxonomy" id="2771434"/>
    <lineage>
        <taxon>Bacteria</taxon>
        <taxon>Bacillati</taxon>
        <taxon>Bacillota</taxon>
        <taxon>Bacilli</taxon>
        <taxon>Bacillales</taxon>
        <taxon>Bacillaceae</taxon>
        <taxon>Metabacillus</taxon>
    </lineage>
</organism>
<dbReference type="GO" id="GO:0033592">
    <property type="term" value="F:RNA strand annealing activity"/>
    <property type="evidence" value="ECO:0007669"/>
    <property type="project" value="TreeGrafter"/>
</dbReference>
<comment type="caution">
    <text evidence="7">The sequence shown here is derived from an EMBL/GenBank/DDBJ whole genome shotgun (WGS) entry which is preliminary data.</text>
</comment>
<dbReference type="InterPro" id="IPR011545">
    <property type="entry name" value="DEAD/DEAH_box_helicase_dom"/>
</dbReference>
<dbReference type="GO" id="GO:0003724">
    <property type="term" value="F:RNA helicase activity"/>
    <property type="evidence" value="ECO:0007669"/>
    <property type="project" value="TreeGrafter"/>
</dbReference>
<protein>
    <submittedName>
        <fullName evidence="7">DEAD/DEAH box helicase</fullName>
    </submittedName>
</protein>
<evidence type="ECO:0000256" key="4">
    <source>
        <dbReference type="ARBA" id="ARBA00022840"/>
    </source>
</evidence>
<keyword evidence="1" id="KW-0547">Nucleotide-binding</keyword>
<dbReference type="RefSeq" id="WP_191156325.1">
    <property type="nucleotide sequence ID" value="NZ_JACXAI010000004.1"/>
</dbReference>
<evidence type="ECO:0000259" key="5">
    <source>
        <dbReference type="PROSITE" id="PS51192"/>
    </source>
</evidence>
<sequence length="377" mass="42360">MTDMINEMKPFLAAAWKKAGFEAQTEVQQKVLPFILEGKDVIAEAPTGTGKTLAYVIPVLNQINFDLKGIQAVILASSHELVMQIHRLIQEWSLESDITSAAFIGGANVKRQIDKLKKHPQIVIGTPGRILELIKQKKMKMHQVKTIVLDEGDQLLVPEHIKTIEAIIKSTLNDRQLLFFSATLPKQAEATVKSFMKQPELVTVTERETGAKVEHVYVISDIRDKADALAKISRLPQIKAMAFINDISQLKLLAQKLEYNGAKVAELHSDLNKDKRKNDMKKFRTGELPLLLATDVAARGLDIQGITHVVHIDFSEDPKQYIHRSGRTGRLGSTEGTVLSIVTPREERKLKQLCRELNINLKKKVLYKGELMEGNRK</sequence>
<dbReference type="Gene3D" id="3.40.50.300">
    <property type="entry name" value="P-loop containing nucleotide triphosphate hydrolases"/>
    <property type="match status" value="2"/>
</dbReference>
<gene>
    <name evidence="7" type="ORF">IC621_04880</name>
</gene>
<evidence type="ECO:0000256" key="1">
    <source>
        <dbReference type="ARBA" id="ARBA00022741"/>
    </source>
</evidence>
<feature type="domain" description="Helicase C-terminal" evidence="6">
    <location>
        <begin position="221"/>
        <end position="372"/>
    </location>
</feature>
<dbReference type="InterPro" id="IPR001650">
    <property type="entry name" value="Helicase_C-like"/>
</dbReference>
<dbReference type="Pfam" id="PF00270">
    <property type="entry name" value="DEAD"/>
    <property type="match status" value="1"/>
</dbReference>
<dbReference type="InterPro" id="IPR014001">
    <property type="entry name" value="Helicase_ATP-bd"/>
</dbReference>
<dbReference type="InterPro" id="IPR050547">
    <property type="entry name" value="DEAD_box_RNA_helicases"/>
</dbReference>
<name>A0A926NE41_9BACI</name>
<accession>A0A926NE41</accession>
<dbReference type="SUPFAM" id="SSF52540">
    <property type="entry name" value="P-loop containing nucleoside triphosphate hydrolases"/>
    <property type="match status" value="1"/>
</dbReference>
<dbReference type="SMART" id="SM00490">
    <property type="entry name" value="HELICc"/>
    <property type="match status" value="1"/>
</dbReference>
<keyword evidence="3 7" id="KW-0347">Helicase</keyword>
<dbReference type="GO" id="GO:0009409">
    <property type="term" value="P:response to cold"/>
    <property type="evidence" value="ECO:0007669"/>
    <property type="project" value="TreeGrafter"/>
</dbReference>
<dbReference type="PROSITE" id="PS51194">
    <property type="entry name" value="HELICASE_CTER"/>
    <property type="match status" value="1"/>
</dbReference>
<dbReference type="PANTHER" id="PTHR47963">
    <property type="entry name" value="DEAD-BOX ATP-DEPENDENT RNA HELICASE 47, MITOCHONDRIAL"/>
    <property type="match status" value="1"/>
</dbReference>
<dbReference type="InterPro" id="IPR044742">
    <property type="entry name" value="DEAD/DEAH_RhlB"/>
</dbReference>
<keyword evidence="8" id="KW-1185">Reference proteome</keyword>
<feature type="domain" description="Helicase ATP-binding" evidence="5">
    <location>
        <begin position="32"/>
        <end position="202"/>
    </location>
</feature>
<dbReference type="SMART" id="SM00487">
    <property type="entry name" value="DEXDc"/>
    <property type="match status" value="1"/>
</dbReference>
<reference evidence="7" key="1">
    <citation type="submission" date="2020-09" db="EMBL/GenBank/DDBJ databases">
        <title>A novel bacterium of genus Bacillus, isolated from South China Sea.</title>
        <authorList>
            <person name="Huang H."/>
            <person name="Mo K."/>
            <person name="Hu Y."/>
        </authorList>
    </citation>
    <scope>NUCLEOTIDE SEQUENCE</scope>
    <source>
        <strain evidence="7">IB182487</strain>
    </source>
</reference>
<keyword evidence="4" id="KW-0067">ATP-binding</keyword>
<evidence type="ECO:0000256" key="3">
    <source>
        <dbReference type="ARBA" id="ARBA00022806"/>
    </source>
</evidence>
<dbReference type="PROSITE" id="PS51192">
    <property type="entry name" value="HELICASE_ATP_BIND_1"/>
    <property type="match status" value="1"/>
</dbReference>
<dbReference type="CDD" id="cd18787">
    <property type="entry name" value="SF2_C_DEAD"/>
    <property type="match status" value="1"/>
</dbReference>
<dbReference type="GO" id="GO:0005829">
    <property type="term" value="C:cytosol"/>
    <property type="evidence" value="ECO:0007669"/>
    <property type="project" value="TreeGrafter"/>
</dbReference>
<evidence type="ECO:0000256" key="2">
    <source>
        <dbReference type="ARBA" id="ARBA00022801"/>
    </source>
</evidence>
<dbReference type="Proteomes" id="UP000626844">
    <property type="component" value="Unassembled WGS sequence"/>
</dbReference>